<reference evidence="1 2" key="1">
    <citation type="journal article" date="2019" name="Commun. Biol.">
        <title>The bagworm genome reveals a unique fibroin gene that provides high tensile strength.</title>
        <authorList>
            <person name="Kono N."/>
            <person name="Nakamura H."/>
            <person name="Ohtoshi R."/>
            <person name="Tomita M."/>
            <person name="Numata K."/>
            <person name="Arakawa K."/>
        </authorList>
    </citation>
    <scope>NUCLEOTIDE SEQUENCE [LARGE SCALE GENOMIC DNA]</scope>
</reference>
<organism evidence="1 2">
    <name type="scientific">Eumeta variegata</name>
    <name type="common">Bagworm moth</name>
    <name type="synonym">Eumeta japonica</name>
    <dbReference type="NCBI Taxonomy" id="151549"/>
    <lineage>
        <taxon>Eukaryota</taxon>
        <taxon>Metazoa</taxon>
        <taxon>Ecdysozoa</taxon>
        <taxon>Arthropoda</taxon>
        <taxon>Hexapoda</taxon>
        <taxon>Insecta</taxon>
        <taxon>Pterygota</taxon>
        <taxon>Neoptera</taxon>
        <taxon>Endopterygota</taxon>
        <taxon>Lepidoptera</taxon>
        <taxon>Glossata</taxon>
        <taxon>Ditrysia</taxon>
        <taxon>Tineoidea</taxon>
        <taxon>Psychidae</taxon>
        <taxon>Oiketicinae</taxon>
        <taxon>Eumeta</taxon>
    </lineage>
</organism>
<evidence type="ECO:0000313" key="2">
    <source>
        <dbReference type="Proteomes" id="UP000299102"/>
    </source>
</evidence>
<comment type="caution">
    <text evidence="1">The sequence shown here is derived from an EMBL/GenBank/DDBJ whole genome shotgun (WGS) entry which is preliminary data.</text>
</comment>
<accession>A0A4C1XAE5</accession>
<proteinExistence type="predicted"/>
<protein>
    <submittedName>
        <fullName evidence="1">Uncharacterized protein</fullName>
    </submittedName>
</protein>
<name>A0A4C1XAE5_EUMVA</name>
<gene>
    <name evidence="1" type="ORF">EVAR_97757_1</name>
</gene>
<dbReference type="AlphaFoldDB" id="A0A4C1XAE5"/>
<sequence>MEVGLSQNEKWSRKQDLDRNHDERRLRPIYKIKKRITTVVSIEPGTFISKADALDYRVTTAQVVKALPFVELALTVLSVHSVANIYLKLASATDVVPFFPVHPCRLTPWVNQKAVKPRTRSSVSKDNE</sequence>
<evidence type="ECO:0000313" key="1">
    <source>
        <dbReference type="EMBL" id="GBP59255.1"/>
    </source>
</evidence>
<dbReference type="Proteomes" id="UP000299102">
    <property type="component" value="Unassembled WGS sequence"/>
</dbReference>
<dbReference type="EMBL" id="BGZK01000756">
    <property type="protein sequence ID" value="GBP59255.1"/>
    <property type="molecule type" value="Genomic_DNA"/>
</dbReference>
<keyword evidence="2" id="KW-1185">Reference proteome</keyword>